<feature type="region of interest" description="Disordered" evidence="1">
    <location>
        <begin position="1"/>
        <end position="33"/>
    </location>
</feature>
<evidence type="ECO:0000313" key="2">
    <source>
        <dbReference type="EMBL" id="THU46187.1"/>
    </source>
</evidence>
<dbReference type="Proteomes" id="UP000317650">
    <property type="component" value="Chromosome 9"/>
</dbReference>
<evidence type="ECO:0000256" key="1">
    <source>
        <dbReference type="SAM" id="MobiDB-lite"/>
    </source>
</evidence>
<keyword evidence="3" id="KW-1185">Reference proteome</keyword>
<reference evidence="2 3" key="1">
    <citation type="journal article" date="2019" name="Nat. Plants">
        <title>Genome sequencing of Musa balbisiana reveals subgenome evolution and function divergence in polyploid bananas.</title>
        <authorList>
            <person name="Yao X."/>
        </authorList>
    </citation>
    <scope>NUCLEOTIDE SEQUENCE [LARGE SCALE GENOMIC DNA]</scope>
    <source>
        <strain evidence="3">cv. DH-PKW</strain>
        <tissue evidence="2">Leaves</tissue>
    </source>
</reference>
<organism evidence="2 3">
    <name type="scientific">Musa balbisiana</name>
    <name type="common">Banana</name>
    <dbReference type="NCBI Taxonomy" id="52838"/>
    <lineage>
        <taxon>Eukaryota</taxon>
        <taxon>Viridiplantae</taxon>
        <taxon>Streptophyta</taxon>
        <taxon>Embryophyta</taxon>
        <taxon>Tracheophyta</taxon>
        <taxon>Spermatophyta</taxon>
        <taxon>Magnoliopsida</taxon>
        <taxon>Liliopsida</taxon>
        <taxon>Zingiberales</taxon>
        <taxon>Musaceae</taxon>
        <taxon>Musa</taxon>
    </lineage>
</organism>
<sequence length="97" mass="10314">MKSLADINSPPLQTPPSLAVQSGDSEKGLQTNSRPGIGSDFAADILLFTCNCAVSNLIPAMALQIYFSELFAAQRYASDAIQTSINRSLDVSPHVSK</sequence>
<name>A0A4S8IDG3_MUSBA</name>
<gene>
    <name evidence="2" type="ORF">C4D60_Mb09t02300</name>
</gene>
<dbReference type="EMBL" id="PYDT01000010">
    <property type="protein sequence ID" value="THU46187.1"/>
    <property type="molecule type" value="Genomic_DNA"/>
</dbReference>
<feature type="compositionally biased region" description="Polar residues" evidence="1">
    <location>
        <begin position="15"/>
        <end position="33"/>
    </location>
</feature>
<proteinExistence type="predicted"/>
<accession>A0A4S8IDG3</accession>
<dbReference type="AlphaFoldDB" id="A0A4S8IDG3"/>
<comment type="caution">
    <text evidence="2">The sequence shown here is derived from an EMBL/GenBank/DDBJ whole genome shotgun (WGS) entry which is preliminary data.</text>
</comment>
<evidence type="ECO:0000313" key="3">
    <source>
        <dbReference type="Proteomes" id="UP000317650"/>
    </source>
</evidence>
<protein>
    <submittedName>
        <fullName evidence="2">Uncharacterized protein</fullName>
    </submittedName>
</protein>